<dbReference type="AlphaFoldDB" id="A0A502KRI1"/>
<name>A0A502KRI1_9GAMM</name>
<dbReference type="Pfam" id="PF08668">
    <property type="entry name" value="HDOD"/>
    <property type="match status" value="1"/>
</dbReference>
<dbReference type="PANTHER" id="PTHR33525">
    <property type="match status" value="1"/>
</dbReference>
<dbReference type="EMBL" id="SAWY01000025">
    <property type="protein sequence ID" value="TPH14258.1"/>
    <property type="molecule type" value="Genomic_DNA"/>
</dbReference>
<dbReference type="Proteomes" id="UP000315303">
    <property type="component" value="Unassembled WGS sequence"/>
</dbReference>
<dbReference type="OrthoDB" id="9784953at2"/>
<organism evidence="2 3">
    <name type="scientific">Litorilituus lipolyticus</name>
    <dbReference type="NCBI Taxonomy" id="2491017"/>
    <lineage>
        <taxon>Bacteria</taxon>
        <taxon>Pseudomonadati</taxon>
        <taxon>Pseudomonadota</taxon>
        <taxon>Gammaproteobacteria</taxon>
        <taxon>Alteromonadales</taxon>
        <taxon>Colwelliaceae</taxon>
        <taxon>Litorilituus</taxon>
    </lineage>
</organism>
<comment type="caution">
    <text evidence="2">The sequence shown here is derived from an EMBL/GenBank/DDBJ whole genome shotgun (WGS) entry which is preliminary data.</text>
</comment>
<gene>
    <name evidence="2" type="ORF">EPA86_11765</name>
</gene>
<dbReference type="InterPro" id="IPR013976">
    <property type="entry name" value="HDOD"/>
</dbReference>
<keyword evidence="3" id="KW-1185">Reference proteome</keyword>
<dbReference type="InterPro" id="IPR052340">
    <property type="entry name" value="RNase_Y/CdgJ"/>
</dbReference>
<accession>A0A502KRI1</accession>
<dbReference type="PANTHER" id="PTHR33525:SF6">
    <property type="entry name" value="HDOD DOMAIN-CONTAINING PROTEIN"/>
    <property type="match status" value="1"/>
</dbReference>
<feature type="domain" description="HDOD" evidence="1">
    <location>
        <begin position="18"/>
        <end position="213"/>
    </location>
</feature>
<dbReference type="RefSeq" id="WP_140603848.1">
    <property type="nucleotide sequence ID" value="NZ_SAWY01000025.1"/>
</dbReference>
<evidence type="ECO:0000313" key="3">
    <source>
        <dbReference type="Proteomes" id="UP000315303"/>
    </source>
</evidence>
<evidence type="ECO:0000259" key="1">
    <source>
        <dbReference type="PROSITE" id="PS51833"/>
    </source>
</evidence>
<reference evidence="2 3" key="1">
    <citation type="submission" date="2019-01" db="EMBL/GenBank/DDBJ databases">
        <title>Litorilituus lipolytica sp. nov., isolated from intertidal sand of the Yellow Sea in China.</title>
        <authorList>
            <person name="Liu A."/>
        </authorList>
    </citation>
    <scope>NUCLEOTIDE SEQUENCE [LARGE SCALE GENOMIC DNA]</scope>
    <source>
        <strain evidence="2 3">RZ04</strain>
    </source>
</reference>
<dbReference type="SUPFAM" id="SSF109604">
    <property type="entry name" value="HD-domain/PDEase-like"/>
    <property type="match status" value="1"/>
</dbReference>
<protein>
    <submittedName>
        <fullName evidence="2">HDOD domain-containing protein</fullName>
    </submittedName>
</protein>
<sequence length="279" mass="31659">MLIVDQQVLDDISKGFSVPAQPKLLLKLLKLMAEHEPDIKKIANTISQDVAVSAAILKAINSPLYGLSRTVTDIQMSVNYIGLYGIIMLVTGSLIKKSFDPKDCSIELEAFWQMSTDISTITVLLGRQFKPNLATDKLFSLGLFHGCGVPVMAMKYKDYQATIDSAFQTPEISLTEIEEKKYQANHAVIGYYVASSWRLPKDICQIILQHHDRSFLERLDNSEQQDYYAILKLAEQIVHLKYYDLPSVDWQYVSEDVLYTLGIKEEELPKVIEDLKSKM</sequence>
<proteinExistence type="predicted"/>
<evidence type="ECO:0000313" key="2">
    <source>
        <dbReference type="EMBL" id="TPH14258.1"/>
    </source>
</evidence>
<dbReference type="PROSITE" id="PS51833">
    <property type="entry name" value="HDOD"/>
    <property type="match status" value="1"/>
</dbReference>
<dbReference type="Gene3D" id="1.10.3210.10">
    <property type="entry name" value="Hypothetical protein af1432"/>
    <property type="match status" value="1"/>
</dbReference>